<protein>
    <submittedName>
        <fullName evidence="3">Phosphatidylinositol 4-kinase gamma 4</fullName>
    </submittedName>
</protein>
<dbReference type="SUPFAM" id="SSF54236">
    <property type="entry name" value="Ubiquitin-like"/>
    <property type="match status" value="2"/>
</dbReference>
<reference evidence="3 4" key="1">
    <citation type="submission" date="2018-02" db="EMBL/GenBank/DDBJ databases">
        <title>Draft genome of wild Prunus yedoensis var. nudiflora.</title>
        <authorList>
            <person name="Baek S."/>
            <person name="Kim J.-H."/>
            <person name="Choi K."/>
            <person name="Kim G.-B."/>
            <person name="Cho A."/>
            <person name="Jang H."/>
            <person name="Shin C.-H."/>
            <person name="Yu H.-J."/>
            <person name="Mun J.-H."/>
        </authorList>
    </citation>
    <scope>NUCLEOTIDE SEQUENCE [LARGE SCALE GENOMIC DNA]</scope>
    <source>
        <strain evidence="4">cv. Jeju island</strain>
        <tissue evidence="3">Leaf</tissue>
    </source>
</reference>
<dbReference type="SMART" id="SM00213">
    <property type="entry name" value="UBQ"/>
    <property type="match status" value="2"/>
</dbReference>
<dbReference type="GO" id="GO:0003729">
    <property type="term" value="F:mRNA binding"/>
    <property type="evidence" value="ECO:0007669"/>
    <property type="project" value="UniProtKB-ARBA"/>
</dbReference>
<comment type="caution">
    <text evidence="3">The sequence shown here is derived from an EMBL/GenBank/DDBJ whole genome shotgun (WGS) entry which is preliminary data.</text>
</comment>
<evidence type="ECO:0000313" key="3">
    <source>
        <dbReference type="EMBL" id="PQQ02011.1"/>
    </source>
</evidence>
<dbReference type="STRING" id="2094558.A0A314YB30"/>
<organism evidence="3 4">
    <name type="scientific">Prunus yedoensis var. nudiflora</name>
    <dbReference type="NCBI Taxonomy" id="2094558"/>
    <lineage>
        <taxon>Eukaryota</taxon>
        <taxon>Viridiplantae</taxon>
        <taxon>Streptophyta</taxon>
        <taxon>Embryophyta</taxon>
        <taxon>Tracheophyta</taxon>
        <taxon>Spermatophyta</taxon>
        <taxon>Magnoliopsida</taxon>
        <taxon>eudicotyledons</taxon>
        <taxon>Gunneridae</taxon>
        <taxon>Pentapetalae</taxon>
        <taxon>rosids</taxon>
        <taxon>fabids</taxon>
        <taxon>Rosales</taxon>
        <taxon>Rosaceae</taxon>
        <taxon>Amygdaloideae</taxon>
        <taxon>Amygdaleae</taxon>
        <taxon>Prunus</taxon>
    </lineage>
</organism>
<dbReference type="InterPro" id="IPR050158">
    <property type="entry name" value="Ubiquitin_ubiquitin-like"/>
</dbReference>
<keyword evidence="3" id="KW-0808">Transferase</keyword>
<keyword evidence="1" id="KW-1017">Isopeptide bond</keyword>
<dbReference type="InterPro" id="IPR019956">
    <property type="entry name" value="Ubiquitin_dom"/>
</dbReference>
<dbReference type="EMBL" id="PJQY01001511">
    <property type="protein sequence ID" value="PQQ02011.1"/>
    <property type="molecule type" value="Genomic_DNA"/>
</dbReference>
<dbReference type="PROSITE" id="PS50053">
    <property type="entry name" value="UBIQUITIN_2"/>
    <property type="match status" value="2"/>
</dbReference>
<evidence type="ECO:0000256" key="1">
    <source>
        <dbReference type="ARBA" id="ARBA00022499"/>
    </source>
</evidence>
<sequence length="260" mass="29282">MSSAGIAALTPAHSEPMFSQSCLSSNESIMIFLSVSGSTTPMSVLESDSIESVKFRIQTYKGFVAKKQKLVCGGRELARSDSILREYGVTDGNVLHLILRLSDLQEINVRTTCGKEFTFHVERGKDVGYVKQKIAKKSKEFVDLEEQEVVCDGKLLEDQRLIDDICKHNDAVLHLLIRKSAKVRVRPVEKNFELSVVASHLNDGNSYEVDGDNVKRQYDVGKQDFRRGYEVDEEVVPRKPPDRDFCSSLSLLTPRLNYHP</sequence>
<dbReference type="InterPro" id="IPR000626">
    <property type="entry name" value="Ubiquitin-like_dom"/>
</dbReference>
<keyword evidence="3" id="KW-0418">Kinase</keyword>
<name>A0A314YB30_PRUYE</name>
<dbReference type="Pfam" id="PF00240">
    <property type="entry name" value="ubiquitin"/>
    <property type="match status" value="2"/>
</dbReference>
<dbReference type="PRINTS" id="PR00348">
    <property type="entry name" value="UBIQUITIN"/>
</dbReference>
<keyword evidence="4" id="KW-1185">Reference proteome</keyword>
<dbReference type="OrthoDB" id="1710745at2759"/>
<proteinExistence type="predicted"/>
<dbReference type="PANTHER" id="PTHR10666">
    <property type="entry name" value="UBIQUITIN"/>
    <property type="match status" value="1"/>
</dbReference>
<gene>
    <name evidence="3" type="ORF">Pyn_05739</name>
</gene>
<dbReference type="CDD" id="cd17039">
    <property type="entry name" value="Ubl_ubiquitin_like"/>
    <property type="match status" value="1"/>
</dbReference>
<dbReference type="AlphaFoldDB" id="A0A314YB30"/>
<dbReference type="Proteomes" id="UP000250321">
    <property type="component" value="Unassembled WGS sequence"/>
</dbReference>
<evidence type="ECO:0000313" key="4">
    <source>
        <dbReference type="Proteomes" id="UP000250321"/>
    </source>
</evidence>
<evidence type="ECO:0000259" key="2">
    <source>
        <dbReference type="PROSITE" id="PS50053"/>
    </source>
</evidence>
<dbReference type="Gene3D" id="3.10.20.90">
    <property type="entry name" value="Phosphatidylinositol 3-kinase Catalytic Subunit, Chain A, domain 1"/>
    <property type="match status" value="2"/>
</dbReference>
<feature type="domain" description="Ubiquitin-like" evidence="2">
    <location>
        <begin position="105"/>
        <end position="182"/>
    </location>
</feature>
<feature type="domain" description="Ubiquitin-like" evidence="2">
    <location>
        <begin position="29"/>
        <end position="100"/>
    </location>
</feature>
<dbReference type="GO" id="GO:0016301">
    <property type="term" value="F:kinase activity"/>
    <property type="evidence" value="ECO:0007669"/>
    <property type="project" value="UniProtKB-KW"/>
</dbReference>
<accession>A0A314YB30</accession>
<dbReference type="InterPro" id="IPR029071">
    <property type="entry name" value="Ubiquitin-like_domsf"/>
</dbReference>